<accession>A0AAV1HUY4</accession>
<comment type="caution">
    <text evidence="1">The sequence shown here is derived from an EMBL/GenBank/DDBJ whole genome shotgun (WGS) entry which is preliminary data.</text>
</comment>
<reference evidence="1 2" key="1">
    <citation type="submission" date="2023-10" db="EMBL/GenBank/DDBJ databases">
        <authorList>
            <person name="Maclean D."/>
            <person name="Macfadyen A."/>
        </authorList>
    </citation>
    <scope>NUCLEOTIDE SEQUENCE [LARGE SCALE GENOMIC DNA]</scope>
</reference>
<proteinExistence type="predicted"/>
<protein>
    <submittedName>
        <fullName evidence="1">Uncharacterized protein</fullName>
    </submittedName>
</protein>
<dbReference type="Proteomes" id="UP001314263">
    <property type="component" value="Unassembled WGS sequence"/>
</dbReference>
<gene>
    <name evidence="1" type="ORF">CVIRNUC_002004</name>
</gene>
<dbReference type="EMBL" id="CAUYUE010000003">
    <property type="protein sequence ID" value="CAK0750612.1"/>
    <property type="molecule type" value="Genomic_DNA"/>
</dbReference>
<name>A0AAV1HUY4_9CHLO</name>
<evidence type="ECO:0000313" key="1">
    <source>
        <dbReference type="EMBL" id="CAK0750612.1"/>
    </source>
</evidence>
<organism evidence="1 2">
    <name type="scientific">Coccomyxa viridis</name>
    <dbReference type="NCBI Taxonomy" id="1274662"/>
    <lineage>
        <taxon>Eukaryota</taxon>
        <taxon>Viridiplantae</taxon>
        <taxon>Chlorophyta</taxon>
        <taxon>core chlorophytes</taxon>
        <taxon>Trebouxiophyceae</taxon>
        <taxon>Trebouxiophyceae incertae sedis</taxon>
        <taxon>Coccomyxaceae</taxon>
        <taxon>Coccomyxa</taxon>
    </lineage>
</organism>
<evidence type="ECO:0000313" key="2">
    <source>
        <dbReference type="Proteomes" id="UP001314263"/>
    </source>
</evidence>
<keyword evidence="2" id="KW-1185">Reference proteome</keyword>
<sequence length="350" mass="38985">MPTVVDGHNRGSWQIGLRTCPGPAYTEYDTQNDKLRASKKKVAERHLSDLKSAKAAHLQREQARDDHIAALQRYLLHFSGITPTSITDATRYKTGSDTSEESKAEVKLPNTEEAWARTLTSRDIQILKRAQQSILQHQRKERQAVRQLECCLDNGAKAAADLAHATVHRAASAADTWQAQEEHQASAEVARHSYMHALSIPCRHQSEERLLSGMQMAQDAQCSCYQQALRSVLLHHKEALKRELLYKQKLRSLKRASAQNAATTRPSVLHAARKTPDVNRALVFVKEQDTFAAVSLLALKEKRSAAELAAELHMTRESLQEEAVLATKIQMGLAALTSVVPLQLLGCARK</sequence>
<dbReference type="AlphaFoldDB" id="A0AAV1HUY4"/>